<evidence type="ECO:0000313" key="1">
    <source>
        <dbReference type="EMBL" id="KAJ2976118.1"/>
    </source>
</evidence>
<evidence type="ECO:0000313" key="2">
    <source>
        <dbReference type="Proteomes" id="UP001143910"/>
    </source>
</evidence>
<dbReference type="Proteomes" id="UP001143910">
    <property type="component" value="Unassembled WGS sequence"/>
</dbReference>
<organism evidence="1 2">
    <name type="scientific">Zarea fungicola</name>
    <dbReference type="NCBI Taxonomy" id="93591"/>
    <lineage>
        <taxon>Eukaryota</taxon>
        <taxon>Fungi</taxon>
        <taxon>Dikarya</taxon>
        <taxon>Ascomycota</taxon>
        <taxon>Pezizomycotina</taxon>
        <taxon>Sordariomycetes</taxon>
        <taxon>Hypocreomycetidae</taxon>
        <taxon>Hypocreales</taxon>
        <taxon>Cordycipitaceae</taxon>
        <taxon>Zarea</taxon>
    </lineage>
</organism>
<comment type="caution">
    <text evidence="1">The sequence shown here is derived from an EMBL/GenBank/DDBJ whole genome shotgun (WGS) entry which is preliminary data.</text>
</comment>
<sequence length="154" mass="17047">MEHDSKKEGSNSPDTDIENSVQRKEPERSHRTLSGPRWAFVCASLYVSCFIYGLDTTIAADVQGPVIEAFGHVEQLTWLGTGFSLGSVSVLLLNGNLFAKFNNKWIYLVSMLVFEMRVLCIASGEYMPKDGGKLNFHRCLAALREMAAARAARA</sequence>
<accession>A0ACC1NBF5</accession>
<proteinExistence type="predicted"/>
<keyword evidence="2" id="KW-1185">Reference proteome</keyword>
<name>A0ACC1NBF5_9HYPO</name>
<reference evidence="1" key="1">
    <citation type="submission" date="2022-08" db="EMBL/GenBank/DDBJ databases">
        <title>Genome Sequence of Lecanicillium fungicola.</title>
        <authorList>
            <person name="Buettner E."/>
        </authorList>
    </citation>
    <scope>NUCLEOTIDE SEQUENCE</scope>
    <source>
        <strain evidence="1">Babe33</strain>
    </source>
</reference>
<protein>
    <submittedName>
        <fullName evidence="1">Uncharacterized protein</fullName>
    </submittedName>
</protein>
<gene>
    <name evidence="1" type="ORF">NQ176_g5135</name>
</gene>
<dbReference type="EMBL" id="JANJQO010000619">
    <property type="protein sequence ID" value="KAJ2976118.1"/>
    <property type="molecule type" value="Genomic_DNA"/>
</dbReference>